<evidence type="ECO:0000313" key="2">
    <source>
        <dbReference type="EMBL" id="KAG8038097.1"/>
    </source>
</evidence>
<proteinExistence type="predicted"/>
<feature type="region of interest" description="Disordered" evidence="1">
    <location>
        <begin position="78"/>
        <end position="146"/>
    </location>
</feature>
<feature type="region of interest" description="Disordered" evidence="1">
    <location>
        <begin position="495"/>
        <end position="522"/>
    </location>
</feature>
<feature type="region of interest" description="Disordered" evidence="1">
    <location>
        <begin position="785"/>
        <end position="808"/>
    </location>
</feature>
<evidence type="ECO:0000313" key="3">
    <source>
        <dbReference type="Proteomes" id="UP000729913"/>
    </source>
</evidence>
<dbReference type="EMBL" id="JAAOIC020000044">
    <property type="protein sequence ID" value="KAG8038097.1"/>
    <property type="molecule type" value="Genomic_DNA"/>
</dbReference>
<feature type="compositionally biased region" description="Basic residues" evidence="1">
    <location>
        <begin position="338"/>
        <end position="353"/>
    </location>
</feature>
<feature type="region of interest" description="Disordered" evidence="1">
    <location>
        <begin position="371"/>
        <end position="391"/>
    </location>
</feature>
<dbReference type="AlphaFoldDB" id="A0A8J5QXL2"/>
<feature type="compositionally biased region" description="Gly residues" evidence="1">
    <location>
        <begin position="790"/>
        <end position="799"/>
    </location>
</feature>
<feature type="compositionally biased region" description="Basic and acidic residues" evidence="1">
    <location>
        <begin position="495"/>
        <end position="511"/>
    </location>
</feature>
<feature type="region of interest" description="Disordered" evidence="1">
    <location>
        <begin position="446"/>
        <end position="475"/>
    </location>
</feature>
<feature type="compositionally biased region" description="Low complexity" evidence="1">
    <location>
        <begin position="917"/>
        <end position="929"/>
    </location>
</feature>
<sequence length="987" mass="107816">METRAKIFYKLRIINGDKNVEEDGNRNTQIDESAQKTPEQSQQTTPDVQQRYLVETITMTTVTERRIVREISEDKGLTTAITNSSPSSSLASQDDQTDKPPVNNAPSVPNGSAEVVSQPEAPEKDKPAENSPAKEEQPPDSELMPFKLSSSSLVTNSLKPNSAVRQLFPNPKFISPPPALSKGMSLSNDETDSDSEAQRYLVTTESLRLFDSVKRAKMAGSRSDSSESDSSTIKRTIERNALRRSLVCKYDTLTRKKNLMSKDVSLEERIRQLTCVDPEEDTTCDSASDSLSAEQNSLHLATQGQDLQDLPARTSPNGEERPLGKARDCPEHSPSPPLHHHHHHHHYHHHHHNPSTYKKITDLFGQKKIDNMPDLGLGDRSSPKTSTSKLSSDRKQFLASLAPLSCVANSGIDGNDYYQLSSKISRDSVGYASDSSYSLEDIEAALRGDERNGKTPGPPDVTKGTPTGVGPDASDATTDELLAFVEQDKSRTERLKRRYDTEDNKEDKNAVDEDDDELNDYGFNRRPAVRGIKPQFESSEIVRQLRYRTIPASIDKRQASWPYYDTDNHHLEKRVTFTSTAAAAAVGVGIGVGVNVEPDEISLATSRDSTINRINTMQRQIDDIYQTIAESALSIQGTLDRGSYLESTLPRGVSSRIPVVPPPPLPPGDCHRYQDAKTGGAGHFQENPRMRMSSDMPMYSTLSKPRRAVAISNYPCGVVPIESSTKCYRTMYLVPYNGLSDPTYQNIQRILPPHSSASYADHIERYPYPRNVEGDGSQVPRYYPRAGAAGSSGGPGGASGHVTPAIVPPPPLHLRLQPEDMGFNPGPGVGMQTILQHQHISQLATYNVQSVPAYTVMAPSRPGYPYPVHPRGSVEGTIQGQLKLQPQSQSQTGSLPPTMTTNTVASGFNGNNHLACTSSSSSTSSALSSPTKTPAGSNLCSTTERGVPEGAASTPAHDFVSQANNVTYGHNVPPPNTQNSVYYAMNV</sequence>
<reference evidence="2" key="2">
    <citation type="submission" date="2021-04" db="EMBL/GenBank/DDBJ databases">
        <title>Genome-wide patterns of bracovirus chromosomal integration into multiple host tissues during parasitism.</title>
        <authorList>
            <person name="Chebbi M.A.C."/>
        </authorList>
    </citation>
    <scope>NUCLEOTIDE SEQUENCE</scope>
    <source>
        <tissue evidence="2">Whole body</tissue>
    </source>
</reference>
<feature type="region of interest" description="Disordered" evidence="1">
    <location>
        <begin position="16"/>
        <end position="50"/>
    </location>
</feature>
<feature type="compositionally biased region" description="Basic and acidic residues" evidence="1">
    <location>
        <begin position="318"/>
        <end position="331"/>
    </location>
</feature>
<dbReference type="OrthoDB" id="8197931at2759"/>
<feature type="compositionally biased region" description="Polar residues" evidence="1">
    <location>
        <begin position="930"/>
        <end position="944"/>
    </location>
</feature>
<evidence type="ECO:0000256" key="1">
    <source>
        <dbReference type="SAM" id="MobiDB-lite"/>
    </source>
</evidence>
<feature type="compositionally biased region" description="Polar residues" evidence="1">
    <location>
        <begin position="26"/>
        <end position="48"/>
    </location>
</feature>
<gene>
    <name evidence="2" type="ORF">G9C98_006422</name>
</gene>
<feature type="region of interest" description="Disordered" evidence="1">
    <location>
        <begin position="917"/>
        <end position="954"/>
    </location>
</feature>
<feature type="region of interest" description="Disordered" evidence="1">
    <location>
        <begin position="167"/>
        <end position="195"/>
    </location>
</feature>
<organism evidence="2 3">
    <name type="scientific">Cotesia typhae</name>
    <dbReference type="NCBI Taxonomy" id="2053667"/>
    <lineage>
        <taxon>Eukaryota</taxon>
        <taxon>Metazoa</taxon>
        <taxon>Ecdysozoa</taxon>
        <taxon>Arthropoda</taxon>
        <taxon>Hexapoda</taxon>
        <taxon>Insecta</taxon>
        <taxon>Pterygota</taxon>
        <taxon>Neoptera</taxon>
        <taxon>Endopterygota</taxon>
        <taxon>Hymenoptera</taxon>
        <taxon>Apocrita</taxon>
        <taxon>Ichneumonoidea</taxon>
        <taxon>Braconidae</taxon>
        <taxon>Microgastrinae</taxon>
        <taxon>Cotesia</taxon>
    </lineage>
</organism>
<feature type="region of interest" description="Disordered" evidence="1">
    <location>
        <begin position="302"/>
        <end position="356"/>
    </location>
</feature>
<dbReference type="Proteomes" id="UP000729913">
    <property type="component" value="Unassembled WGS sequence"/>
</dbReference>
<keyword evidence="3" id="KW-1185">Reference proteome</keyword>
<protein>
    <submittedName>
        <fullName evidence="2">Uncharacterized protein</fullName>
    </submittedName>
</protein>
<name>A0A8J5QXL2_9HYME</name>
<comment type="caution">
    <text evidence="2">The sequence shown here is derived from an EMBL/GenBank/DDBJ whole genome shotgun (WGS) entry which is preliminary data.</text>
</comment>
<accession>A0A8J5QXL2</accession>
<reference evidence="2" key="1">
    <citation type="submission" date="2020-03" db="EMBL/GenBank/DDBJ databases">
        <authorList>
            <person name="Chebbi M.A."/>
            <person name="Drezen J.M."/>
        </authorList>
    </citation>
    <scope>NUCLEOTIDE SEQUENCE</scope>
    <source>
        <tissue evidence="2">Whole body</tissue>
    </source>
</reference>
<feature type="compositionally biased region" description="Basic and acidic residues" evidence="1">
    <location>
        <begin position="121"/>
        <end position="137"/>
    </location>
</feature>